<dbReference type="EMBL" id="QKQS01000001">
    <property type="protein sequence ID" value="PZA14028.1"/>
    <property type="molecule type" value="Genomic_DNA"/>
</dbReference>
<protein>
    <submittedName>
        <fullName evidence="3">ABC transporter substrate-binding protein</fullName>
    </submittedName>
</protein>
<dbReference type="PANTHER" id="PTHR33376">
    <property type="match status" value="1"/>
</dbReference>
<dbReference type="GO" id="GO:0055085">
    <property type="term" value="P:transmembrane transport"/>
    <property type="evidence" value="ECO:0007669"/>
    <property type="project" value="InterPro"/>
</dbReference>
<reference evidence="3 4" key="1">
    <citation type="submission" date="2018-06" db="EMBL/GenBank/DDBJ databases">
        <title>Draft Whole-Genome Sequence of the purple photosynthetic bacterium Rhodospeudomonas palustris XCP.</title>
        <authorList>
            <person name="Rayyan A."/>
            <person name="Meyer T.E."/>
            <person name="Kyndt J.A."/>
        </authorList>
    </citation>
    <scope>NUCLEOTIDE SEQUENCE [LARGE SCALE GENOMIC DNA]</scope>
    <source>
        <strain evidence="3 4">XCP</strain>
    </source>
</reference>
<dbReference type="OrthoDB" id="9769667at2"/>
<dbReference type="InterPro" id="IPR006311">
    <property type="entry name" value="TAT_signal"/>
</dbReference>
<dbReference type="AlphaFoldDB" id="A0A323V1L0"/>
<dbReference type="InterPro" id="IPR018389">
    <property type="entry name" value="DctP_fam"/>
</dbReference>
<accession>A0A323V1L0</accession>
<feature type="chain" id="PRO_5016345690" evidence="2">
    <location>
        <begin position="33"/>
        <end position="346"/>
    </location>
</feature>
<keyword evidence="1 2" id="KW-0732">Signal</keyword>
<dbReference type="NCBIfam" id="NF037995">
    <property type="entry name" value="TRAP_S1"/>
    <property type="match status" value="1"/>
</dbReference>
<sequence length="346" mass="37551">MSGSTNKLNRRSMLKASVAVAAAPALIGSAQAQQTVTWKVQAHWPKASGSFNDSLGVLAKELEERTGGRFKLETYGAGEIAKDREIYNVVRRGVVPMGTISPAYILGEAQAMGLFYGVPGTLRESWEMMHLTKNLGIEKMVNEELRPKGVMMMAEKAYPTEVVLKKKVTSAADLGSLKVRSAGSMLEYLAAAGASPQQIAGPEIYQAISTGVVDGAHWGAAIGALSMKFWEVAKFHMKPALGFANDAYIVNIAALDKLPPDLKLQFVSLVEERYFRRSVEYLNQEAVALTTGKTKMDVEVVRFPDDVLKKFADASNQILKKEAAKGDVAQKGTQALTKLMTDLGYV</sequence>
<dbReference type="InterPro" id="IPR019546">
    <property type="entry name" value="TAT_signal_bac_arc"/>
</dbReference>
<name>A0A323V1L0_RHOPL</name>
<organism evidence="3 4">
    <name type="scientific">Rhodopseudomonas palustris</name>
    <dbReference type="NCBI Taxonomy" id="1076"/>
    <lineage>
        <taxon>Bacteria</taxon>
        <taxon>Pseudomonadati</taxon>
        <taxon>Pseudomonadota</taxon>
        <taxon>Alphaproteobacteria</taxon>
        <taxon>Hyphomicrobiales</taxon>
        <taxon>Nitrobacteraceae</taxon>
        <taxon>Rhodopseudomonas</taxon>
    </lineage>
</organism>
<gene>
    <name evidence="3" type="ORF">DNX69_00970</name>
</gene>
<proteinExistence type="predicted"/>
<dbReference type="Pfam" id="PF03480">
    <property type="entry name" value="DctP"/>
    <property type="match status" value="1"/>
</dbReference>
<evidence type="ECO:0000313" key="4">
    <source>
        <dbReference type="Proteomes" id="UP000248134"/>
    </source>
</evidence>
<evidence type="ECO:0000313" key="3">
    <source>
        <dbReference type="EMBL" id="PZA14028.1"/>
    </source>
</evidence>
<dbReference type="Pfam" id="PF10518">
    <property type="entry name" value="TAT_signal"/>
    <property type="match status" value="1"/>
</dbReference>
<evidence type="ECO:0000256" key="1">
    <source>
        <dbReference type="ARBA" id="ARBA00022729"/>
    </source>
</evidence>
<dbReference type="InterPro" id="IPR038404">
    <property type="entry name" value="TRAP_DctP_sf"/>
</dbReference>
<dbReference type="PROSITE" id="PS51318">
    <property type="entry name" value="TAT"/>
    <property type="match status" value="1"/>
</dbReference>
<dbReference type="RefSeq" id="WP_110784079.1">
    <property type="nucleotide sequence ID" value="NZ_QKQS01000001.1"/>
</dbReference>
<dbReference type="Gene3D" id="3.40.190.170">
    <property type="entry name" value="Bacterial extracellular solute-binding protein, family 7"/>
    <property type="match status" value="1"/>
</dbReference>
<comment type="caution">
    <text evidence="3">The sequence shown here is derived from an EMBL/GenBank/DDBJ whole genome shotgun (WGS) entry which is preliminary data.</text>
</comment>
<feature type="signal peptide" evidence="2">
    <location>
        <begin position="1"/>
        <end position="32"/>
    </location>
</feature>
<dbReference type="PANTHER" id="PTHR33376:SF5">
    <property type="entry name" value="EXTRACYTOPLASMIC SOLUTE RECEPTOR PROTEIN"/>
    <property type="match status" value="1"/>
</dbReference>
<evidence type="ECO:0000256" key="2">
    <source>
        <dbReference type="SAM" id="SignalP"/>
    </source>
</evidence>
<dbReference type="Proteomes" id="UP000248134">
    <property type="component" value="Unassembled WGS sequence"/>
</dbReference>